<dbReference type="EMBL" id="CP053835">
    <property type="protein sequence ID" value="QKF77153.1"/>
    <property type="molecule type" value="Genomic_DNA"/>
</dbReference>
<accession>A0AAE7E7B0</accession>
<gene>
    <name evidence="1" type="ORF">ADFLV_1119</name>
</gene>
<dbReference type="Proteomes" id="UP000503313">
    <property type="component" value="Chromosome"/>
</dbReference>
<name>A0AAE7E7B0_9BACT</name>
<evidence type="ECO:0000313" key="2">
    <source>
        <dbReference type="Proteomes" id="UP000503313"/>
    </source>
</evidence>
<keyword evidence="2" id="KW-1185">Reference proteome</keyword>
<dbReference type="KEGG" id="adz:ADFLV_1119"/>
<dbReference type="RefSeq" id="WP_228712376.1">
    <property type="nucleotide sequence ID" value="NZ_CP053835.1"/>
</dbReference>
<evidence type="ECO:0000313" key="1">
    <source>
        <dbReference type="EMBL" id="QKF77153.1"/>
    </source>
</evidence>
<proteinExistence type="predicted"/>
<organism evidence="1 2">
    <name type="scientific">Arcobacter defluvii</name>
    <dbReference type="NCBI Taxonomy" id="873191"/>
    <lineage>
        <taxon>Bacteria</taxon>
        <taxon>Pseudomonadati</taxon>
        <taxon>Campylobacterota</taxon>
        <taxon>Epsilonproteobacteria</taxon>
        <taxon>Campylobacterales</taxon>
        <taxon>Arcobacteraceae</taxon>
        <taxon>Arcobacter</taxon>
    </lineage>
</organism>
<protein>
    <submittedName>
        <fullName evidence="1">Uncharacterized protein</fullName>
    </submittedName>
</protein>
<sequence length="71" mass="8155">MNIQTNYNKLIPEKVLFPLSEVQDIGILKISTAKKMIDKGLLEIVRIGNKIHISRTELIRYLEDNTTEKTA</sequence>
<dbReference type="AlphaFoldDB" id="A0AAE7E7B0"/>
<reference evidence="1 2" key="1">
    <citation type="submission" date="2020-05" db="EMBL/GenBank/DDBJ databases">
        <title>Complete genome sequencing of Campylobacter and Arcobacter type strains.</title>
        <authorList>
            <person name="Miller W.G."/>
            <person name="Yee E."/>
        </authorList>
    </citation>
    <scope>NUCLEOTIDE SEQUENCE [LARGE SCALE GENOMIC DNA]</scope>
    <source>
        <strain evidence="1 2">LMG 25694</strain>
    </source>
</reference>